<dbReference type="PROSITE" id="PS00710">
    <property type="entry name" value="PGM_PMM"/>
    <property type="match status" value="1"/>
</dbReference>
<evidence type="ECO:0000313" key="12">
    <source>
        <dbReference type="EMBL" id="KKQ97537.1"/>
    </source>
</evidence>
<keyword evidence="6" id="KW-0413">Isomerase</keyword>
<dbReference type="Pfam" id="PF02879">
    <property type="entry name" value="PGM_PMM_II"/>
    <property type="match status" value="1"/>
</dbReference>
<feature type="domain" description="Alpha-D-phosphohexomutase alpha/beta/alpha" evidence="11">
    <location>
        <begin position="255"/>
        <end position="364"/>
    </location>
</feature>
<evidence type="ECO:0000259" key="9">
    <source>
        <dbReference type="Pfam" id="PF02878"/>
    </source>
</evidence>
<comment type="cofactor">
    <cofactor evidence="1">
        <name>Mg(2+)</name>
        <dbReference type="ChEBI" id="CHEBI:18420"/>
    </cofactor>
</comment>
<keyword evidence="3" id="KW-0597">Phosphoprotein</keyword>
<dbReference type="Proteomes" id="UP000034325">
    <property type="component" value="Unassembled WGS sequence"/>
</dbReference>
<feature type="domain" description="Alpha-D-phosphohexomutase alpha/beta/alpha" evidence="10">
    <location>
        <begin position="154"/>
        <end position="250"/>
    </location>
</feature>
<feature type="domain" description="Alpha-D-phosphohexomutase C-terminal" evidence="8">
    <location>
        <begin position="370"/>
        <end position="441"/>
    </location>
</feature>
<evidence type="ECO:0000256" key="3">
    <source>
        <dbReference type="ARBA" id="ARBA00022553"/>
    </source>
</evidence>
<dbReference type="InterPro" id="IPR016066">
    <property type="entry name" value="A-D-PHexomutase_CS"/>
</dbReference>
<name>A0A0G0M2L8_9BACT</name>
<evidence type="ECO:0000259" key="8">
    <source>
        <dbReference type="Pfam" id="PF00408"/>
    </source>
</evidence>
<dbReference type="InterPro" id="IPR005845">
    <property type="entry name" value="A-D-PHexomutase_a/b/a-II"/>
</dbReference>
<dbReference type="Gene3D" id="3.40.120.10">
    <property type="entry name" value="Alpha-D-Glucose-1,6-Bisphosphate, subunit A, domain 3"/>
    <property type="match status" value="3"/>
</dbReference>
<evidence type="ECO:0000256" key="1">
    <source>
        <dbReference type="ARBA" id="ARBA00001946"/>
    </source>
</evidence>
<dbReference type="GO" id="GO:0016868">
    <property type="term" value="F:intramolecular phosphotransferase activity"/>
    <property type="evidence" value="ECO:0007669"/>
    <property type="project" value="InterPro"/>
</dbReference>
<keyword evidence="4 7" id="KW-0479">Metal-binding</keyword>
<gene>
    <name evidence="12" type="ORF">UT23_C0011G0008</name>
</gene>
<dbReference type="SUPFAM" id="SSF53738">
    <property type="entry name" value="Phosphoglucomutase, first 3 domains"/>
    <property type="match status" value="3"/>
</dbReference>
<dbReference type="InterPro" id="IPR005841">
    <property type="entry name" value="Alpha-D-phosphohexomutase_SF"/>
</dbReference>
<dbReference type="Pfam" id="PF02878">
    <property type="entry name" value="PGM_PMM_I"/>
    <property type="match status" value="1"/>
</dbReference>
<evidence type="ECO:0000313" key="13">
    <source>
        <dbReference type="Proteomes" id="UP000034325"/>
    </source>
</evidence>
<feature type="domain" description="Alpha-D-phosphohexomutase alpha/beta/alpha" evidence="9">
    <location>
        <begin position="7"/>
        <end position="136"/>
    </location>
</feature>
<dbReference type="Pfam" id="PF00408">
    <property type="entry name" value="PGM_PMM_IV"/>
    <property type="match status" value="1"/>
</dbReference>
<reference evidence="12 13" key="1">
    <citation type="journal article" date="2015" name="Nature">
        <title>rRNA introns, odd ribosomes, and small enigmatic genomes across a large radiation of phyla.</title>
        <authorList>
            <person name="Brown C.T."/>
            <person name="Hug L.A."/>
            <person name="Thomas B.C."/>
            <person name="Sharon I."/>
            <person name="Castelle C.J."/>
            <person name="Singh A."/>
            <person name="Wilkins M.J."/>
            <person name="Williams K.H."/>
            <person name="Banfield J.F."/>
        </authorList>
    </citation>
    <scope>NUCLEOTIDE SEQUENCE [LARGE SCALE GENOMIC DNA]</scope>
</reference>
<dbReference type="Pfam" id="PF02880">
    <property type="entry name" value="PGM_PMM_III"/>
    <property type="match status" value="1"/>
</dbReference>
<evidence type="ECO:0000256" key="6">
    <source>
        <dbReference type="ARBA" id="ARBA00023235"/>
    </source>
</evidence>
<comment type="similarity">
    <text evidence="2 7">Belongs to the phosphohexose mutase family.</text>
</comment>
<evidence type="ECO:0000256" key="7">
    <source>
        <dbReference type="RuleBase" id="RU004326"/>
    </source>
</evidence>
<protein>
    <submittedName>
        <fullName evidence="12">Phosphomannomutase</fullName>
    </submittedName>
</protein>
<organism evidence="12 13">
    <name type="scientific">Candidatus Woesebacteria bacterium GW2011_GWA1_39_12</name>
    <dbReference type="NCBI Taxonomy" id="1618549"/>
    <lineage>
        <taxon>Bacteria</taxon>
        <taxon>Candidatus Woeseibacteriota</taxon>
    </lineage>
</organism>
<evidence type="ECO:0000256" key="4">
    <source>
        <dbReference type="ARBA" id="ARBA00022723"/>
    </source>
</evidence>
<evidence type="ECO:0000256" key="5">
    <source>
        <dbReference type="ARBA" id="ARBA00022842"/>
    </source>
</evidence>
<sequence>MKVDPTVFKAYDIRGINDEQLSDEFAEHLGKGFGTYLKRKGTLDCLVCRDTRVTSESYEKHLVNGLLSVGVNVHDMGLALASHLYHARHYYNIDGGVMVTASHNPPNYNGFKLCSGINAIVTEEIQKVKHIVEQEDYDKGEGKVFDIKEANKVYYDEIKKRIKFKKPLKIVVDVGHQTPSLFIPQFLKDLGCEVVVLHENLDSSFPAGVPDPVNQEFMKYTQEAVIQNKADAGIVMDADGDRGGIVDNKGQIWMGDMILDLLVRDFLPKNKGAKVIVEVKDSEIVVEDTERLGGIPIFWKTGHALLDLKVYEEKALLCAEMSCHYWVTKDWYVFDDTPFALTHALRILSESNKPLSEIMAEIPKYPSTPEIRFKCPEDKKEYVVSEGVEYFRNKCDKVVDVDGIRGYKHNGWFLLRKSNTQPLLSVRAESKDNESLNKLKTFVGDFFKRYDFIDFDWNKQYEEA</sequence>
<dbReference type="InterPro" id="IPR005846">
    <property type="entry name" value="A-D-PHexomutase_a/b/a-III"/>
</dbReference>
<proteinExistence type="inferred from homology"/>
<dbReference type="EMBL" id="LBWA01000011">
    <property type="protein sequence ID" value="KKQ97537.1"/>
    <property type="molecule type" value="Genomic_DNA"/>
</dbReference>
<dbReference type="PANTHER" id="PTHR43771:SF2">
    <property type="entry name" value="PHOSPHOMANNOMUTASE_PHOSPHOGLUCOMUTASE"/>
    <property type="match status" value="1"/>
</dbReference>
<dbReference type="GO" id="GO:0005975">
    <property type="term" value="P:carbohydrate metabolic process"/>
    <property type="evidence" value="ECO:0007669"/>
    <property type="project" value="InterPro"/>
</dbReference>
<dbReference type="InterPro" id="IPR005843">
    <property type="entry name" value="A-D-PHexomutase_C"/>
</dbReference>
<dbReference type="SUPFAM" id="SSF55957">
    <property type="entry name" value="Phosphoglucomutase, C-terminal domain"/>
    <property type="match status" value="1"/>
</dbReference>
<evidence type="ECO:0000259" key="10">
    <source>
        <dbReference type="Pfam" id="PF02879"/>
    </source>
</evidence>
<dbReference type="PRINTS" id="PR00509">
    <property type="entry name" value="PGMPMM"/>
</dbReference>
<dbReference type="Gene3D" id="3.30.310.50">
    <property type="entry name" value="Alpha-D-phosphohexomutase, C-terminal domain"/>
    <property type="match status" value="1"/>
</dbReference>
<dbReference type="PANTHER" id="PTHR43771">
    <property type="entry name" value="PHOSPHOMANNOMUTASE"/>
    <property type="match status" value="1"/>
</dbReference>
<dbReference type="InterPro" id="IPR036900">
    <property type="entry name" value="A-D-PHexomutase_C_sf"/>
</dbReference>
<evidence type="ECO:0000256" key="2">
    <source>
        <dbReference type="ARBA" id="ARBA00010231"/>
    </source>
</evidence>
<dbReference type="GO" id="GO:0000287">
    <property type="term" value="F:magnesium ion binding"/>
    <property type="evidence" value="ECO:0007669"/>
    <property type="project" value="InterPro"/>
</dbReference>
<comment type="caution">
    <text evidence="12">The sequence shown here is derived from an EMBL/GenBank/DDBJ whole genome shotgun (WGS) entry which is preliminary data.</text>
</comment>
<dbReference type="AlphaFoldDB" id="A0A0G0M2L8"/>
<dbReference type="CDD" id="cd03089">
    <property type="entry name" value="PMM_PGM"/>
    <property type="match status" value="1"/>
</dbReference>
<evidence type="ECO:0000259" key="11">
    <source>
        <dbReference type="Pfam" id="PF02880"/>
    </source>
</evidence>
<accession>A0A0G0M2L8</accession>
<dbReference type="InterPro" id="IPR005844">
    <property type="entry name" value="A-D-PHexomutase_a/b/a-I"/>
</dbReference>
<keyword evidence="5 7" id="KW-0460">Magnesium</keyword>
<dbReference type="InterPro" id="IPR016055">
    <property type="entry name" value="A-D-PHexomutase_a/b/a-I/II/III"/>
</dbReference>